<dbReference type="KEGG" id="txa:HQN79_04950"/>
<evidence type="ECO:0000313" key="2">
    <source>
        <dbReference type="Proteomes" id="UP000504724"/>
    </source>
</evidence>
<protein>
    <submittedName>
        <fullName evidence="1">Uncharacterized protein</fullName>
    </submittedName>
</protein>
<evidence type="ECO:0000313" key="1">
    <source>
        <dbReference type="EMBL" id="QKI88964.1"/>
    </source>
</evidence>
<gene>
    <name evidence="1" type="ORF">HQN79_04950</name>
</gene>
<accession>A0A7D4SYD5</accession>
<sequence>MSSLMEYNRPANASSALLMLLDNVMTLRRIDKKKLNYSNGMKTVLREYLRTFPYRLSIHGDIVLVVNREYKPLGIRDYSLRVDYDNFHDSWLKLNEISYENADFRHQGFRNGLHGSSYYLYNDGCPPYRNRQNLLEYEARLSALLVKHGVEMVPKGKFQWSW</sequence>
<proteinExistence type="predicted"/>
<dbReference type="AlphaFoldDB" id="A0A7D4SYD5"/>
<keyword evidence="2" id="KW-1185">Reference proteome</keyword>
<dbReference type="EMBL" id="CP054020">
    <property type="protein sequence ID" value="QKI88964.1"/>
    <property type="molecule type" value="Genomic_DNA"/>
</dbReference>
<name>A0A7D4SYD5_9GAMM</name>
<organism evidence="1 2">
    <name type="scientific">Thiomicrorhabdus xiamenensis</name>
    <dbReference type="NCBI Taxonomy" id="2739063"/>
    <lineage>
        <taxon>Bacteria</taxon>
        <taxon>Pseudomonadati</taxon>
        <taxon>Pseudomonadota</taxon>
        <taxon>Gammaproteobacteria</taxon>
        <taxon>Thiotrichales</taxon>
        <taxon>Piscirickettsiaceae</taxon>
        <taxon>Thiomicrorhabdus</taxon>
    </lineage>
</organism>
<dbReference type="RefSeq" id="WP_173284638.1">
    <property type="nucleotide sequence ID" value="NZ_CP054020.1"/>
</dbReference>
<reference evidence="1 2" key="1">
    <citation type="submission" date="2020-05" db="EMBL/GenBank/DDBJ databases">
        <title>Thiomicrorhabdus sediminis sp.nov. and Thiomicrorhabdus xiamenensis sp.nov., novel sulfur-oxidizing bacteria isolated from coastal sediment.</title>
        <authorList>
            <person name="Liu X."/>
        </authorList>
    </citation>
    <scope>NUCLEOTIDE SEQUENCE [LARGE SCALE GENOMIC DNA]</scope>
    <source>
        <strain evidence="1 2">G2</strain>
    </source>
</reference>
<dbReference type="Proteomes" id="UP000504724">
    <property type="component" value="Chromosome"/>
</dbReference>